<dbReference type="AlphaFoldDB" id="A0AAD9CYJ7"/>
<dbReference type="GO" id="GO:0000981">
    <property type="term" value="F:DNA-binding transcription factor activity, RNA polymerase II-specific"/>
    <property type="evidence" value="ECO:0007669"/>
    <property type="project" value="InterPro"/>
</dbReference>
<evidence type="ECO:0000256" key="4">
    <source>
        <dbReference type="ARBA" id="ARBA00023125"/>
    </source>
</evidence>
<evidence type="ECO:0000256" key="5">
    <source>
        <dbReference type="ARBA" id="ARBA00023163"/>
    </source>
</evidence>
<dbReference type="CDD" id="cd00067">
    <property type="entry name" value="GAL4"/>
    <property type="match status" value="1"/>
</dbReference>
<keyword evidence="10" id="KW-1185">Reference proteome</keyword>
<evidence type="ECO:0000256" key="1">
    <source>
        <dbReference type="ARBA" id="ARBA00004123"/>
    </source>
</evidence>
<feature type="region of interest" description="Disordered" evidence="7">
    <location>
        <begin position="160"/>
        <end position="186"/>
    </location>
</feature>
<evidence type="ECO:0000313" key="10">
    <source>
        <dbReference type="Proteomes" id="UP001182556"/>
    </source>
</evidence>
<dbReference type="GO" id="GO:0000976">
    <property type="term" value="F:transcription cis-regulatory region binding"/>
    <property type="evidence" value="ECO:0007669"/>
    <property type="project" value="TreeGrafter"/>
</dbReference>
<dbReference type="SMART" id="SM00066">
    <property type="entry name" value="GAL4"/>
    <property type="match status" value="1"/>
</dbReference>
<dbReference type="CDD" id="cd12148">
    <property type="entry name" value="fungal_TF_MHR"/>
    <property type="match status" value="1"/>
</dbReference>
<dbReference type="SUPFAM" id="SSF57701">
    <property type="entry name" value="Zn2/Cys6 DNA-binding domain"/>
    <property type="match status" value="1"/>
</dbReference>
<feature type="region of interest" description="Disordered" evidence="7">
    <location>
        <begin position="70"/>
        <end position="95"/>
    </location>
</feature>
<gene>
    <name evidence="9" type="ORF">DB88DRAFT_488610</name>
</gene>
<feature type="region of interest" description="Disordered" evidence="7">
    <location>
        <begin position="1"/>
        <end position="52"/>
    </location>
</feature>
<feature type="domain" description="Zn(2)-C6 fungal-type" evidence="8">
    <location>
        <begin position="99"/>
        <end position="130"/>
    </location>
</feature>
<keyword evidence="3" id="KW-0805">Transcription regulation</keyword>
<dbReference type="InterPro" id="IPR051089">
    <property type="entry name" value="prtT"/>
</dbReference>
<protein>
    <recommendedName>
        <fullName evidence="8">Zn(2)-C6 fungal-type domain-containing protein</fullName>
    </recommendedName>
</protein>
<dbReference type="Proteomes" id="UP001182556">
    <property type="component" value="Unassembled WGS sequence"/>
</dbReference>
<dbReference type="Gene3D" id="4.10.240.10">
    <property type="entry name" value="Zn(2)-C6 fungal-type DNA-binding domain"/>
    <property type="match status" value="1"/>
</dbReference>
<keyword evidence="6" id="KW-0539">Nucleus</keyword>
<dbReference type="PANTHER" id="PTHR31845:SF17">
    <property type="entry name" value="ZN(II)2CYS6 TRANSCRIPTION FACTOR (EUROFUNG)"/>
    <property type="match status" value="1"/>
</dbReference>
<dbReference type="Pfam" id="PF00172">
    <property type="entry name" value="Zn_clus"/>
    <property type="match status" value="1"/>
</dbReference>
<accession>A0AAD9CYJ7</accession>
<evidence type="ECO:0000259" key="8">
    <source>
        <dbReference type="PROSITE" id="PS50048"/>
    </source>
</evidence>
<feature type="compositionally biased region" description="Basic residues" evidence="7">
    <location>
        <begin position="76"/>
        <end position="85"/>
    </location>
</feature>
<organism evidence="9 10">
    <name type="scientific">Papiliotrema laurentii</name>
    <name type="common">Cryptococcus laurentii</name>
    <dbReference type="NCBI Taxonomy" id="5418"/>
    <lineage>
        <taxon>Eukaryota</taxon>
        <taxon>Fungi</taxon>
        <taxon>Dikarya</taxon>
        <taxon>Basidiomycota</taxon>
        <taxon>Agaricomycotina</taxon>
        <taxon>Tremellomycetes</taxon>
        <taxon>Tremellales</taxon>
        <taxon>Rhynchogastremaceae</taxon>
        <taxon>Papiliotrema</taxon>
    </lineage>
</organism>
<dbReference type="PANTHER" id="PTHR31845">
    <property type="entry name" value="FINGER DOMAIN PROTEIN, PUTATIVE-RELATED"/>
    <property type="match status" value="1"/>
</dbReference>
<dbReference type="GO" id="GO:0006351">
    <property type="term" value="P:DNA-templated transcription"/>
    <property type="evidence" value="ECO:0007669"/>
    <property type="project" value="InterPro"/>
</dbReference>
<comment type="caution">
    <text evidence="9">The sequence shown here is derived from an EMBL/GenBank/DDBJ whole genome shotgun (WGS) entry which is preliminary data.</text>
</comment>
<evidence type="ECO:0000256" key="6">
    <source>
        <dbReference type="ARBA" id="ARBA00023242"/>
    </source>
</evidence>
<dbReference type="InterPro" id="IPR036864">
    <property type="entry name" value="Zn2-C6_fun-type_DNA-bd_sf"/>
</dbReference>
<dbReference type="InterPro" id="IPR001138">
    <property type="entry name" value="Zn2Cys6_DnaBD"/>
</dbReference>
<dbReference type="InterPro" id="IPR007219">
    <property type="entry name" value="XnlR_reg_dom"/>
</dbReference>
<dbReference type="EMBL" id="JAODAN010000005">
    <property type="protein sequence ID" value="KAK1923960.1"/>
    <property type="molecule type" value="Genomic_DNA"/>
</dbReference>
<dbReference type="PROSITE" id="PS00463">
    <property type="entry name" value="ZN2_CY6_FUNGAL_1"/>
    <property type="match status" value="1"/>
</dbReference>
<evidence type="ECO:0000256" key="3">
    <source>
        <dbReference type="ARBA" id="ARBA00023015"/>
    </source>
</evidence>
<proteinExistence type="predicted"/>
<evidence type="ECO:0000256" key="7">
    <source>
        <dbReference type="SAM" id="MobiDB-lite"/>
    </source>
</evidence>
<sequence>MVHTGRPDMPPIPAATPASLPRRGLSPPIPVPPLEVVPQAGPSSVRLPRNSEQRLSSVLAHIAHLRKLDQESINRRREKRHAYRHKDKEEEGKGDVPQACMTCRRAKTKCLNRDGEPCARCLMSGEMCTYPPPKRRGRRTDTSLQDVLDQVENEITTLLLSGPDDDPPVPKLTNGLPVPDPDEEEHSALQNPLGMLATAAIDQSVENTVRGPAKYWNSIYEVKAETDLNQDPVAMGLLTEEHLTRLIQFFFTYLRPFFMHLDPVVHTPVFLRLNSPFLTTAIASVASTYDTQSTQLCTSLFAHAQKLAAKAFEDGSKSLEVVQAYLTLLHWNIRFPPFWSDDRSWQWQGSAMRLATEVRLDLPPNKDTVKKYRALGPLSEEVVNRLFACRRRTYLLVSLSEISMAAQTGRADTTSGHRLFRVPAMPELAPDDPTNVRFVGCIELTHIFAKALHSWHSADKEEAQAGDREKFLAGWKRDLDGWHKTHGGSDQLLEVLGTNNQIMLILLTLRIRGTHASTLDLLRQMYDHAARLISSVFNWYQQSEFFGPGGLAYAHDFLVVNIAYAAVLMYKLSHNQQVSSGQDASTHIERALQVVDMIASVRPSVAVSTATLVAAQIRRLCQVPSAVLTAHDGQSLSDFTTPPMADTRSLTGMTDAGMPDLSYFAQITPRHYEFDFTLPNIPTADDTGAFLDFFS</sequence>
<keyword evidence="2" id="KW-0479">Metal-binding</keyword>
<evidence type="ECO:0000313" key="9">
    <source>
        <dbReference type="EMBL" id="KAK1923960.1"/>
    </source>
</evidence>
<name>A0AAD9CYJ7_PAPLA</name>
<comment type="subcellular location">
    <subcellularLocation>
        <location evidence="1">Nucleus</location>
    </subcellularLocation>
</comment>
<dbReference type="Pfam" id="PF04082">
    <property type="entry name" value="Fungal_trans"/>
    <property type="match status" value="1"/>
</dbReference>
<keyword evidence="5" id="KW-0804">Transcription</keyword>
<evidence type="ECO:0000256" key="2">
    <source>
        <dbReference type="ARBA" id="ARBA00022723"/>
    </source>
</evidence>
<reference evidence="9" key="1">
    <citation type="submission" date="2023-02" db="EMBL/GenBank/DDBJ databases">
        <title>Identification and recombinant expression of a fungal hydrolase from Papiliotrema laurentii that hydrolyzes apple cutin and clears colloidal polyester polyurethane.</title>
        <authorList>
            <consortium name="DOE Joint Genome Institute"/>
            <person name="Roman V.A."/>
            <person name="Bojanowski C."/>
            <person name="Crable B.R."/>
            <person name="Wagner D.N."/>
            <person name="Hung C.S."/>
            <person name="Nadeau L.J."/>
            <person name="Schratz L."/>
            <person name="Haridas S."/>
            <person name="Pangilinan J."/>
            <person name="Lipzen A."/>
            <person name="Na H."/>
            <person name="Yan M."/>
            <person name="Ng V."/>
            <person name="Grigoriev I.V."/>
            <person name="Spatafora J.W."/>
            <person name="Barlow D."/>
            <person name="Biffinger J."/>
            <person name="Kelley-Loughnane N."/>
            <person name="Varaljay V.A."/>
            <person name="Crookes-Goodson W.J."/>
        </authorList>
    </citation>
    <scope>NUCLEOTIDE SEQUENCE</scope>
    <source>
        <strain evidence="9">5307AH</strain>
    </source>
</reference>
<keyword evidence="4" id="KW-0238">DNA-binding</keyword>
<dbReference type="PROSITE" id="PS50048">
    <property type="entry name" value="ZN2_CY6_FUNGAL_2"/>
    <property type="match status" value="1"/>
</dbReference>
<dbReference type="GO" id="GO:0005634">
    <property type="term" value="C:nucleus"/>
    <property type="evidence" value="ECO:0007669"/>
    <property type="project" value="UniProtKB-SubCell"/>
</dbReference>
<dbReference type="GO" id="GO:0008270">
    <property type="term" value="F:zinc ion binding"/>
    <property type="evidence" value="ECO:0007669"/>
    <property type="project" value="InterPro"/>
</dbReference>